<evidence type="ECO:0000259" key="3">
    <source>
        <dbReference type="PROSITE" id="PS50093"/>
    </source>
</evidence>
<dbReference type="InterPro" id="IPR007110">
    <property type="entry name" value="Ig-like_dom"/>
</dbReference>
<dbReference type="EMBL" id="BAABCV010000011">
    <property type="protein sequence ID" value="GAA4102345.1"/>
    <property type="molecule type" value="Genomic_DNA"/>
</dbReference>
<organism evidence="5 6">
    <name type="scientific">Mucilaginibacter panaciglaebae</name>
    <dbReference type="NCBI Taxonomy" id="502331"/>
    <lineage>
        <taxon>Bacteria</taxon>
        <taxon>Pseudomonadati</taxon>
        <taxon>Bacteroidota</taxon>
        <taxon>Sphingobacteriia</taxon>
        <taxon>Sphingobacteriales</taxon>
        <taxon>Sphingobacteriaceae</taxon>
        <taxon>Mucilaginibacter</taxon>
    </lineage>
</organism>
<evidence type="ECO:0000259" key="4">
    <source>
        <dbReference type="PROSITE" id="PS50835"/>
    </source>
</evidence>
<dbReference type="InterPro" id="IPR045219">
    <property type="entry name" value="PKAT"/>
</dbReference>
<feature type="domain" description="PKD" evidence="3">
    <location>
        <begin position="296"/>
        <end position="377"/>
    </location>
</feature>
<dbReference type="Pfam" id="PF13585">
    <property type="entry name" value="CHU_C"/>
    <property type="match status" value="1"/>
</dbReference>
<dbReference type="Gene3D" id="2.60.40.10">
    <property type="entry name" value="Immunoglobulins"/>
    <property type="match status" value="4"/>
</dbReference>
<dbReference type="SMART" id="SM00089">
    <property type="entry name" value="PKD"/>
    <property type="match status" value="4"/>
</dbReference>
<feature type="domain" description="PKD" evidence="3">
    <location>
        <begin position="414"/>
        <end position="463"/>
    </location>
</feature>
<dbReference type="InterPro" id="IPR035986">
    <property type="entry name" value="PKD_dom_sf"/>
</dbReference>
<keyword evidence="6" id="KW-1185">Reference proteome</keyword>
<dbReference type="RefSeq" id="WP_345106064.1">
    <property type="nucleotide sequence ID" value="NZ_BAABCV010000011.1"/>
</dbReference>
<dbReference type="Pfam" id="PF18911">
    <property type="entry name" value="PKD_4"/>
    <property type="match status" value="3"/>
</dbReference>
<dbReference type="InterPro" id="IPR013783">
    <property type="entry name" value="Ig-like_fold"/>
</dbReference>
<evidence type="ECO:0008006" key="7">
    <source>
        <dbReference type="Google" id="ProtNLM"/>
    </source>
</evidence>
<feature type="domain" description="Ig-like" evidence="4">
    <location>
        <begin position="736"/>
        <end position="819"/>
    </location>
</feature>
<dbReference type="Proteomes" id="UP001500841">
    <property type="component" value="Unassembled WGS sequence"/>
</dbReference>
<keyword evidence="2" id="KW-0325">Glycoprotein</keyword>
<protein>
    <recommendedName>
        <fullName evidence="7">Gliding motility-associated-like protein</fullName>
    </recommendedName>
</protein>
<dbReference type="InterPro" id="IPR000601">
    <property type="entry name" value="PKD_dom"/>
</dbReference>
<dbReference type="PROSITE" id="PS50835">
    <property type="entry name" value="IG_LIKE"/>
    <property type="match status" value="1"/>
</dbReference>
<evidence type="ECO:0000256" key="2">
    <source>
        <dbReference type="ARBA" id="ARBA00023180"/>
    </source>
</evidence>
<dbReference type="SUPFAM" id="SSF49299">
    <property type="entry name" value="PKD domain"/>
    <property type="match status" value="3"/>
</dbReference>
<dbReference type="Gene3D" id="2.60.120.260">
    <property type="entry name" value="Galactose-binding domain-like"/>
    <property type="match status" value="1"/>
</dbReference>
<dbReference type="InterPro" id="IPR022409">
    <property type="entry name" value="PKD/Chitinase_dom"/>
</dbReference>
<sequence>MLFFVQQSHAQSLGDPIVHITFGSGVTSYGPPLAADSGHTNYQYAGSASPEDGQYGIYTTTAGLNTGWIVTNDHSGSPNGYMMVVNADFAPGLFYTRRVDGLCSSTTYQFAAWIKNILNGTGILPNVSFSLETLDGHVLGNFQTNNIPANNSWIQYAFTFATPDSVQSVIIKMTNHAPGGAGNDIAIDDITFSPYGTLISAQFDQSDSTLVCLTAPKTLTIKTLTPLDKGYAQRLQRYSDGKWTNHGPPTTSSAFTFVTPDTPGHYSYRITKGDAVNIEYSKCVVSSNLLDITVVPPPQINFTVADTACEGDTTVITNNTAIPGVVTVGWNWDFGDGRTSTEKNPRHLYTSGGDYTITLTATINLGCSSVFQKTIHIIPHPNVDFDSATFDCNSRSITFTDKTVVPDGTIIRRKWDFGDGDTSVVQNAAPFQHTYDTTGTYHVQLSIITNKGCLAVITKDVIVPPAPQVNFILPEVCLADSYAQFKDSSFIADNTALTYLWNFGDDNADVTNQNTSTARNPRHKYTEAKQYQVTLTVTSAAGCQQTSTKTFTVNGSIPKADFDVLNPSSLCSDRDAYFSNKSTVDFGNITKVIWFYDTNDLSVTETDENPYPGKLYHHKYPEIHLPQATKNYQVKMLAFSGESCVSEKDQSITILAAPVLTFNAPDSVCLNFGQIQFAAQEGTNINGSGTYSGTGVTAAGLFDPLKAGVGIFDISYIYTSGTGCTDTIIHKIKVNPVGTVDAGPDVSILAGGTTSLHAKASGDDITYAWLPATGLSSTAIPNPVVTLDKDVTYTLTVTNKYGCSVSDQVTVKVLQEPVVPNTFTPNGDGVNDNWVIKYLDSYSGCTVDIFNRNGQKVFTSVNYSAIGWDGRFKGQDLPVGVYYYVIDPKHGRKALSGYITIIR</sequence>
<comment type="caution">
    <text evidence="5">The sequence shown here is derived from an EMBL/GenBank/DDBJ whole genome shotgun (WGS) entry which is preliminary data.</text>
</comment>
<gene>
    <name evidence="5" type="ORF">GCM10022392_29150</name>
</gene>
<name>A0ABP7X2J1_9SPHI</name>
<evidence type="ECO:0000313" key="5">
    <source>
        <dbReference type="EMBL" id="GAA4102345.1"/>
    </source>
</evidence>
<dbReference type="PANTHER" id="PTHR11861:SF8">
    <property type="entry name" value="PKD DOMAIN-CONTAINING PROTEIN"/>
    <property type="match status" value="1"/>
</dbReference>
<reference evidence="6" key="1">
    <citation type="journal article" date="2019" name="Int. J. Syst. Evol. Microbiol.">
        <title>The Global Catalogue of Microorganisms (GCM) 10K type strain sequencing project: providing services to taxonomists for standard genome sequencing and annotation.</title>
        <authorList>
            <consortium name="The Broad Institute Genomics Platform"/>
            <consortium name="The Broad Institute Genome Sequencing Center for Infectious Disease"/>
            <person name="Wu L."/>
            <person name="Ma J."/>
        </authorList>
    </citation>
    <scope>NUCLEOTIDE SEQUENCE [LARGE SCALE GENOMIC DNA]</scope>
    <source>
        <strain evidence="6">JCM 17085</strain>
    </source>
</reference>
<accession>A0ABP7X2J1</accession>
<dbReference type="InterPro" id="IPR026341">
    <property type="entry name" value="T9SS_type_B"/>
</dbReference>
<keyword evidence="1" id="KW-0732">Signal</keyword>
<proteinExistence type="predicted"/>
<evidence type="ECO:0000256" key="1">
    <source>
        <dbReference type="ARBA" id="ARBA00022729"/>
    </source>
</evidence>
<dbReference type="PANTHER" id="PTHR11861">
    <property type="entry name" value="MELANOCYTE PROTEIN PMEL 17-RELATED"/>
    <property type="match status" value="1"/>
</dbReference>
<feature type="domain" description="PKD" evidence="3">
    <location>
        <begin position="498"/>
        <end position="553"/>
    </location>
</feature>
<dbReference type="CDD" id="cd00146">
    <property type="entry name" value="PKD"/>
    <property type="match status" value="4"/>
</dbReference>
<dbReference type="NCBIfam" id="TIGR04131">
    <property type="entry name" value="Bac_Flav_CTERM"/>
    <property type="match status" value="1"/>
</dbReference>
<evidence type="ECO:0000313" key="6">
    <source>
        <dbReference type="Proteomes" id="UP001500841"/>
    </source>
</evidence>
<dbReference type="PROSITE" id="PS50093">
    <property type="entry name" value="PKD"/>
    <property type="match status" value="3"/>
</dbReference>